<accession>A0A653EZY9</accession>
<name>A0A653EZY9_9MYCO</name>
<proteinExistence type="predicted"/>
<feature type="region of interest" description="Disordered" evidence="1">
    <location>
        <begin position="81"/>
        <end position="138"/>
    </location>
</feature>
<gene>
    <name evidence="2" type="ORF">BIN_B_04450</name>
</gene>
<evidence type="ECO:0000256" key="1">
    <source>
        <dbReference type="SAM" id="MobiDB-lite"/>
    </source>
</evidence>
<dbReference type="AlphaFoldDB" id="A0A653EZY9"/>
<sequence>MTEVFCEARSDQRPAVGRAATQNPMPRLLRGWSRAAVSMLEQRCPNPGPEHRSGCCPVVRATALGRVVVRCDADQVVSSARAAVEPPGEAVRADTAAGRRGPPCRCPRLGRSVGPRPADSEPTRVIQKPARADTAKPPTAAPVRVACLRGPGWVAAVATVVAIPHAGGAARHWLAPPANPMLTRPGSLRVNHYDLVRHVGHRLGARRDCRRTRALGPYS</sequence>
<evidence type="ECO:0000313" key="2">
    <source>
        <dbReference type="EMBL" id="VTP02296.1"/>
    </source>
</evidence>
<feature type="compositionally biased region" description="Low complexity" evidence="1">
    <location>
        <begin position="98"/>
        <end position="111"/>
    </location>
</feature>
<dbReference type="EMBL" id="LR589131">
    <property type="protein sequence ID" value="VTP02296.1"/>
    <property type="molecule type" value="Genomic_DNA"/>
</dbReference>
<organism evidence="2">
    <name type="scientific">Mycobacterium riyadhense</name>
    <dbReference type="NCBI Taxonomy" id="486698"/>
    <lineage>
        <taxon>Bacteria</taxon>
        <taxon>Bacillati</taxon>
        <taxon>Actinomycetota</taxon>
        <taxon>Actinomycetes</taxon>
        <taxon>Mycobacteriales</taxon>
        <taxon>Mycobacteriaceae</taxon>
        <taxon>Mycobacterium</taxon>
    </lineage>
</organism>
<protein>
    <submittedName>
        <fullName evidence="2">Uncharacterized protein</fullName>
    </submittedName>
</protein>
<reference evidence="2" key="1">
    <citation type="submission" date="2019-05" db="EMBL/GenBank/DDBJ databases">
        <authorList>
            <person name="Naeem R."/>
            <person name="Antony C."/>
            <person name="Guan Q."/>
        </authorList>
    </citation>
    <scope>NUCLEOTIDE SEQUENCE</scope>
    <source>
        <strain evidence="2">2</strain>
    </source>
</reference>